<dbReference type="InterPro" id="IPR019207">
    <property type="entry name" value="DUF2092"/>
</dbReference>
<dbReference type="GO" id="GO:0015031">
    <property type="term" value="P:protein transport"/>
    <property type="evidence" value="ECO:0007669"/>
    <property type="project" value="UniProtKB-KW"/>
</dbReference>
<evidence type="ECO:0000256" key="2">
    <source>
        <dbReference type="ARBA" id="ARBA00022448"/>
    </source>
</evidence>
<feature type="chain" id="PRO_5017482472" evidence="5">
    <location>
        <begin position="23"/>
        <end position="260"/>
    </location>
</feature>
<evidence type="ECO:0000256" key="4">
    <source>
        <dbReference type="ARBA" id="ARBA00022927"/>
    </source>
</evidence>
<dbReference type="Gene3D" id="2.50.20.10">
    <property type="entry name" value="Lipoprotein localisation LolA/LolB/LppX"/>
    <property type="match status" value="1"/>
</dbReference>
<gene>
    <name evidence="6" type="ORF">D3880_13150</name>
</gene>
<dbReference type="EMBL" id="CP032419">
    <property type="protein sequence ID" value="AYC33236.1"/>
    <property type="molecule type" value="Genomic_DNA"/>
</dbReference>
<accession>A0A385Z2C4</accession>
<dbReference type="SUPFAM" id="SSF89392">
    <property type="entry name" value="Prokaryotic lipoproteins and lipoprotein localization factors"/>
    <property type="match status" value="1"/>
</dbReference>
<sequence length="260" mass="29025">MQKCPPLAAALLLAALSGPALAADPPAPAITYERDAKALSALQKMGGYLRSLERFEISATSTTDQVLGTGQTVQLAHRTELKVQRPNKLQVTVDDGQYLRSLYYDGSHFVLYGTRHNYYSRLEAPKDIDALLDQLEGRYGIQLPLADLFYWGSGKSSPDSLQSALYLGTEKLGSKSCEHYAYRQEGVDWQLWLENGKQPLPCQLQLTNRNDEARPQHGIRLNWKLNPDFTASTFQFKTPEGALSVELRQLEPAQPARAEE</sequence>
<dbReference type="KEGG" id="pcav:D3880_13150"/>
<dbReference type="AlphaFoldDB" id="A0A385Z2C4"/>
<keyword evidence="2" id="KW-0813">Transport</keyword>
<evidence type="ECO:0000256" key="3">
    <source>
        <dbReference type="ARBA" id="ARBA00022729"/>
    </source>
</evidence>
<dbReference type="Proteomes" id="UP000265560">
    <property type="component" value="Chromosome"/>
</dbReference>
<comment type="subunit">
    <text evidence="1">Monomer.</text>
</comment>
<keyword evidence="3 5" id="KW-0732">Signal</keyword>
<dbReference type="Pfam" id="PF09865">
    <property type="entry name" value="DUF2092"/>
    <property type="match status" value="1"/>
</dbReference>
<name>A0A385Z2C4_9PSED</name>
<protein>
    <submittedName>
        <fullName evidence="6">DUF2092 domain-containing protein</fullName>
    </submittedName>
</protein>
<evidence type="ECO:0000313" key="6">
    <source>
        <dbReference type="EMBL" id="AYC33236.1"/>
    </source>
</evidence>
<dbReference type="RefSeq" id="WP_119893894.1">
    <property type="nucleotide sequence ID" value="NZ_CP032419.1"/>
</dbReference>
<dbReference type="OrthoDB" id="116979at2"/>
<evidence type="ECO:0000256" key="5">
    <source>
        <dbReference type="SAM" id="SignalP"/>
    </source>
</evidence>
<keyword evidence="7" id="KW-1185">Reference proteome</keyword>
<organism evidence="6 7">
    <name type="scientific">Pseudomonas cavernae</name>
    <dbReference type="NCBI Taxonomy" id="2320867"/>
    <lineage>
        <taxon>Bacteria</taxon>
        <taxon>Pseudomonadati</taxon>
        <taxon>Pseudomonadota</taxon>
        <taxon>Gammaproteobacteria</taxon>
        <taxon>Pseudomonadales</taxon>
        <taxon>Pseudomonadaceae</taxon>
        <taxon>Pseudomonas</taxon>
    </lineage>
</organism>
<reference evidence="7" key="1">
    <citation type="submission" date="2018-09" db="EMBL/GenBank/DDBJ databases">
        <authorList>
            <person name="Zhu H."/>
        </authorList>
    </citation>
    <scope>NUCLEOTIDE SEQUENCE [LARGE SCALE GENOMIC DNA]</scope>
    <source>
        <strain evidence="7">K2W31S-8</strain>
    </source>
</reference>
<evidence type="ECO:0000313" key="7">
    <source>
        <dbReference type="Proteomes" id="UP000265560"/>
    </source>
</evidence>
<proteinExistence type="predicted"/>
<keyword evidence="4" id="KW-0653">Protein transport</keyword>
<feature type="signal peptide" evidence="5">
    <location>
        <begin position="1"/>
        <end position="22"/>
    </location>
</feature>
<evidence type="ECO:0000256" key="1">
    <source>
        <dbReference type="ARBA" id="ARBA00011245"/>
    </source>
</evidence>
<dbReference type="InterPro" id="IPR029046">
    <property type="entry name" value="LolA/LolB/LppX"/>
</dbReference>